<name>A0A937XGG6_UNCW3</name>
<dbReference type="EMBL" id="VGIR01000021">
    <property type="protein sequence ID" value="MBM3331191.1"/>
    <property type="molecule type" value="Genomic_DNA"/>
</dbReference>
<accession>A0A937XGG6</accession>
<evidence type="ECO:0000256" key="3">
    <source>
        <dbReference type="SAM" id="SignalP"/>
    </source>
</evidence>
<dbReference type="SUPFAM" id="SSF117281">
    <property type="entry name" value="Kelch motif"/>
    <property type="match status" value="2"/>
</dbReference>
<gene>
    <name evidence="4" type="ORF">FJY68_04975</name>
</gene>
<evidence type="ECO:0008006" key="6">
    <source>
        <dbReference type="Google" id="ProtNLM"/>
    </source>
</evidence>
<reference evidence="4" key="1">
    <citation type="submission" date="2019-03" db="EMBL/GenBank/DDBJ databases">
        <title>Lake Tanganyika Metagenome-Assembled Genomes (MAGs).</title>
        <authorList>
            <person name="Tran P."/>
        </authorList>
    </citation>
    <scope>NUCLEOTIDE SEQUENCE</scope>
    <source>
        <strain evidence="4">K_DeepCast_150m_m2_040</strain>
    </source>
</reference>
<dbReference type="Proteomes" id="UP000779900">
    <property type="component" value="Unassembled WGS sequence"/>
</dbReference>
<comment type="caution">
    <text evidence="4">The sequence shown here is derived from an EMBL/GenBank/DDBJ whole genome shotgun (WGS) entry which is preliminary data.</text>
</comment>
<dbReference type="Gene3D" id="2.120.10.80">
    <property type="entry name" value="Kelch-type beta propeller"/>
    <property type="match status" value="2"/>
</dbReference>
<dbReference type="PANTHER" id="PTHR24412:SF441">
    <property type="entry name" value="KELCH-LIKE PROTEIN 28"/>
    <property type="match status" value="1"/>
</dbReference>
<feature type="chain" id="PRO_5036932139" description="Galactose oxidase" evidence="3">
    <location>
        <begin position="19"/>
        <end position="381"/>
    </location>
</feature>
<keyword evidence="3" id="KW-0732">Signal</keyword>
<evidence type="ECO:0000256" key="1">
    <source>
        <dbReference type="ARBA" id="ARBA00022441"/>
    </source>
</evidence>
<dbReference type="AlphaFoldDB" id="A0A937XGG6"/>
<dbReference type="Pfam" id="PF24681">
    <property type="entry name" value="Kelch_KLHDC2_KLHL20_DRC7"/>
    <property type="match status" value="1"/>
</dbReference>
<dbReference type="Pfam" id="PF01344">
    <property type="entry name" value="Kelch_1"/>
    <property type="match status" value="1"/>
</dbReference>
<dbReference type="InterPro" id="IPR015915">
    <property type="entry name" value="Kelch-typ_b-propeller"/>
</dbReference>
<organism evidence="4 5">
    <name type="scientific">candidate division WOR-3 bacterium</name>
    <dbReference type="NCBI Taxonomy" id="2052148"/>
    <lineage>
        <taxon>Bacteria</taxon>
        <taxon>Bacteria division WOR-3</taxon>
    </lineage>
</organism>
<dbReference type="InterPro" id="IPR006652">
    <property type="entry name" value="Kelch_1"/>
</dbReference>
<protein>
    <recommendedName>
        <fullName evidence="6">Galactose oxidase</fullName>
    </recommendedName>
</protein>
<proteinExistence type="predicted"/>
<keyword evidence="2" id="KW-0677">Repeat</keyword>
<keyword evidence="1" id="KW-0880">Kelch repeat</keyword>
<evidence type="ECO:0000313" key="4">
    <source>
        <dbReference type="EMBL" id="MBM3331191.1"/>
    </source>
</evidence>
<feature type="signal peptide" evidence="3">
    <location>
        <begin position="1"/>
        <end position="18"/>
    </location>
</feature>
<sequence>MKRTVFVTLAVLLSTAIAQMTWTEATDSAGWSPRGDLGAAAFGGKLWVIGGQDMQHGHLGDPDVWYSTDGAAWTCAADSAFPGRAPHKVLVLNGKLWVIGGTNAGSELTDVWYSSDGTTWTKAADSTPWTWRRWYGRAAFDNKLWVMGGQTTGPTDLNDIWSSTDGTTWGQVTAAAPWSARRYPAPVVFDNKLWVISGGEYLTDVWYTADGTNWTQATASAPWLGRNAHATVAFDGKLWLIGGYNFNTMLNDAWYSTDGVNWTQAAATAPWSARYRFPLTDYDGKLWLCGGYDGTNHNDIWYTTGLGVEETPNAELRTPNAGPTVLSGTSSLRLLASSVLYDAVGRRATNPKPGVYFVRVKSGVNRSASSSPRPTKVIVTN</sequence>
<dbReference type="PANTHER" id="PTHR24412">
    <property type="entry name" value="KELCH PROTEIN"/>
    <property type="match status" value="1"/>
</dbReference>
<evidence type="ECO:0000313" key="5">
    <source>
        <dbReference type="Proteomes" id="UP000779900"/>
    </source>
</evidence>
<evidence type="ECO:0000256" key="2">
    <source>
        <dbReference type="ARBA" id="ARBA00022737"/>
    </source>
</evidence>